<dbReference type="Gene3D" id="3.20.20.300">
    <property type="entry name" value="Glycoside hydrolase, family 3, N-terminal domain"/>
    <property type="match status" value="1"/>
</dbReference>
<keyword evidence="9" id="KW-0325">Glycoprotein</keyword>
<dbReference type="InterPro" id="IPR001764">
    <property type="entry name" value="Glyco_hydro_3_N"/>
</dbReference>
<dbReference type="PRINTS" id="PR00133">
    <property type="entry name" value="GLHYDRLASE3"/>
</dbReference>
<feature type="compositionally biased region" description="Low complexity" evidence="12">
    <location>
        <begin position="54"/>
        <end position="87"/>
    </location>
</feature>
<dbReference type="GO" id="GO:0008422">
    <property type="term" value="F:beta-glucosidase activity"/>
    <property type="evidence" value="ECO:0007669"/>
    <property type="project" value="UniProtKB-EC"/>
</dbReference>
<proteinExistence type="inferred from homology"/>
<evidence type="ECO:0000256" key="2">
    <source>
        <dbReference type="ARBA" id="ARBA00004613"/>
    </source>
</evidence>
<protein>
    <recommendedName>
        <fullName evidence="5">beta-glucosidase</fullName>
        <ecNumber evidence="5">3.2.1.21</ecNumber>
    </recommendedName>
</protein>
<keyword evidence="8 13" id="KW-0378">Hydrolase</keyword>
<comment type="catalytic activity">
    <reaction evidence="1">
        <text>Hydrolysis of terminal, non-reducing beta-D-glucosyl residues with release of beta-D-glucose.</text>
        <dbReference type="EC" id="3.2.1.21"/>
    </reaction>
</comment>
<dbReference type="InterPro" id="IPR050288">
    <property type="entry name" value="Cellulose_deg_GH3"/>
</dbReference>
<comment type="pathway">
    <text evidence="3">Glycan metabolism; cellulose degradation.</text>
</comment>
<evidence type="ECO:0000256" key="8">
    <source>
        <dbReference type="ARBA" id="ARBA00022801"/>
    </source>
</evidence>
<evidence type="ECO:0000256" key="1">
    <source>
        <dbReference type="ARBA" id="ARBA00000448"/>
    </source>
</evidence>
<evidence type="ECO:0000313" key="14">
    <source>
        <dbReference type="Proteomes" id="UP000736672"/>
    </source>
</evidence>
<evidence type="ECO:0000256" key="7">
    <source>
        <dbReference type="ARBA" id="ARBA00022729"/>
    </source>
</evidence>
<feature type="region of interest" description="Disordered" evidence="12">
    <location>
        <begin position="54"/>
        <end position="88"/>
    </location>
</feature>
<keyword evidence="6" id="KW-0964">Secreted</keyword>
<dbReference type="Proteomes" id="UP000736672">
    <property type="component" value="Unassembled WGS sequence"/>
</dbReference>
<dbReference type="EMBL" id="JAGTJS010000003">
    <property type="protein sequence ID" value="KAH7272936.1"/>
    <property type="molecule type" value="Genomic_DNA"/>
</dbReference>
<name>A0A9P9L2S5_FUSSL</name>
<keyword evidence="14" id="KW-1185">Reference proteome</keyword>
<dbReference type="GO" id="GO:0009251">
    <property type="term" value="P:glucan catabolic process"/>
    <property type="evidence" value="ECO:0007669"/>
    <property type="project" value="TreeGrafter"/>
</dbReference>
<organism evidence="13 14">
    <name type="scientific">Fusarium solani</name>
    <name type="common">Filamentous fungus</name>
    <dbReference type="NCBI Taxonomy" id="169388"/>
    <lineage>
        <taxon>Eukaryota</taxon>
        <taxon>Fungi</taxon>
        <taxon>Dikarya</taxon>
        <taxon>Ascomycota</taxon>
        <taxon>Pezizomycotina</taxon>
        <taxon>Sordariomycetes</taxon>
        <taxon>Hypocreomycetidae</taxon>
        <taxon>Hypocreales</taxon>
        <taxon>Nectriaceae</taxon>
        <taxon>Fusarium</taxon>
        <taxon>Fusarium solani species complex</taxon>
    </lineage>
</organism>
<evidence type="ECO:0000256" key="12">
    <source>
        <dbReference type="SAM" id="MobiDB-lite"/>
    </source>
</evidence>
<evidence type="ECO:0000256" key="10">
    <source>
        <dbReference type="ARBA" id="ARBA00023295"/>
    </source>
</evidence>
<comment type="function">
    <text evidence="11">Beta-glucosidases are one of a number of cellulolytic enzymes involved in the degradation of cellulosic biomass. Catalyzes the last step releasing glucose from the inhibitory cellobiose.</text>
</comment>
<dbReference type="InterPro" id="IPR017853">
    <property type="entry name" value="GH"/>
</dbReference>
<dbReference type="EC" id="3.2.1.21" evidence="5"/>
<comment type="caution">
    <text evidence="13">The sequence shown here is derived from an EMBL/GenBank/DDBJ whole genome shotgun (WGS) entry which is preliminary data.</text>
</comment>
<evidence type="ECO:0000256" key="5">
    <source>
        <dbReference type="ARBA" id="ARBA00012744"/>
    </source>
</evidence>
<evidence type="ECO:0000256" key="9">
    <source>
        <dbReference type="ARBA" id="ARBA00023180"/>
    </source>
</evidence>
<comment type="subcellular location">
    <subcellularLocation>
        <location evidence="2">Secreted</location>
    </subcellularLocation>
</comment>
<accession>A0A9P9L2S5</accession>
<dbReference type="PANTHER" id="PTHR42715:SF12">
    <property type="entry name" value="BETA-GLUCOSIDASE G-RELATED"/>
    <property type="match status" value="1"/>
</dbReference>
<gene>
    <name evidence="13" type="ORF">B0J15DRAFT_543520</name>
</gene>
<keyword evidence="7" id="KW-0732">Signal</keyword>
<dbReference type="SUPFAM" id="SSF51445">
    <property type="entry name" value="(Trans)glycosidases"/>
    <property type="match status" value="1"/>
</dbReference>
<dbReference type="GO" id="GO:0005576">
    <property type="term" value="C:extracellular region"/>
    <property type="evidence" value="ECO:0007669"/>
    <property type="project" value="UniProtKB-SubCell"/>
</dbReference>
<comment type="similarity">
    <text evidence="4">Belongs to the glycosyl hydrolase 3 family.</text>
</comment>
<dbReference type="PANTHER" id="PTHR42715">
    <property type="entry name" value="BETA-GLUCOSIDASE"/>
    <property type="match status" value="1"/>
</dbReference>
<dbReference type="InterPro" id="IPR036962">
    <property type="entry name" value="Glyco_hydro_3_N_sf"/>
</dbReference>
<reference evidence="13" key="1">
    <citation type="journal article" date="2021" name="Nat. Commun.">
        <title>Genetic determinants of endophytism in the Arabidopsis root mycobiome.</title>
        <authorList>
            <person name="Mesny F."/>
            <person name="Miyauchi S."/>
            <person name="Thiergart T."/>
            <person name="Pickel B."/>
            <person name="Atanasova L."/>
            <person name="Karlsson M."/>
            <person name="Huettel B."/>
            <person name="Barry K.W."/>
            <person name="Haridas S."/>
            <person name="Chen C."/>
            <person name="Bauer D."/>
            <person name="Andreopoulos W."/>
            <person name="Pangilinan J."/>
            <person name="LaButti K."/>
            <person name="Riley R."/>
            <person name="Lipzen A."/>
            <person name="Clum A."/>
            <person name="Drula E."/>
            <person name="Henrissat B."/>
            <person name="Kohler A."/>
            <person name="Grigoriev I.V."/>
            <person name="Martin F.M."/>
            <person name="Hacquard S."/>
        </authorList>
    </citation>
    <scope>NUCLEOTIDE SEQUENCE</scope>
    <source>
        <strain evidence="13">FSSC 5 MPI-SDFR-AT-0091</strain>
    </source>
</reference>
<evidence type="ECO:0000256" key="6">
    <source>
        <dbReference type="ARBA" id="ARBA00022525"/>
    </source>
</evidence>
<evidence type="ECO:0000313" key="13">
    <source>
        <dbReference type="EMBL" id="KAH7272936.1"/>
    </source>
</evidence>
<evidence type="ECO:0000256" key="3">
    <source>
        <dbReference type="ARBA" id="ARBA00004987"/>
    </source>
</evidence>
<dbReference type="OrthoDB" id="416222at2759"/>
<evidence type="ECO:0000256" key="11">
    <source>
        <dbReference type="ARBA" id="ARBA00024983"/>
    </source>
</evidence>
<evidence type="ECO:0000256" key="4">
    <source>
        <dbReference type="ARBA" id="ARBA00005336"/>
    </source>
</evidence>
<sequence>MTTTAISPSCPWNESTVTTSVSGESCVLGLLPLPVDQLDVGLVRPEFQVASTFAKATKAASRPPQSPSLSPSEPATGPLGRTPTGGRNWEAFSVDPYVVGVAMAETISGILDGGSIACAKHYIGNEEEHHLPSIRRNKRLEK</sequence>
<keyword evidence="10" id="KW-0326">Glycosidase</keyword>
<dbReference type="AlphaFoldDB" id="A0A9P9L2S5"/>